<evidence type="ECO:0000313" key="6">
    <source>
        <dbReference type="EMBL" id="RCR66445.1"/>
    </source>
</evidence>
<gene>
    <name evidence="6" type="ORF">DUE52_26575</name>
</gene>
<evidence type="ECO:0000256" key="5">
    <source>
        <dbReference type="ARBA" id="ARBA00022801"/>
    </source>
</evidence>
<dbReference type="PANTHER" id="PTHR34139">
    <property type="entry name" value="UPF0331 PROTEIN MJ0127"/>
    <property type="match status" value="1"/>
</dbReference>
<protein>
    <submittedName>
        <fullName evidence="6">DUF86 domain-containing protein</fullName>
    </submittedName>
</protein>
<dbReference type="Proteomes" id="UP000253383">
    <property type="component" value="Unassembled WGS sequence"/>
</dbReference>
<evidence type="ECO:0000256" key="2">
    <source>
        <dbReference type="ARBA" id="ARBA00022649"/>
    </source>
</evidence>
<evidence type="ECO:0000256" key="3">
    <source>
        <dbReference type="ARBA" id="ARBA00022722"/>
    </source>
</evidence>
<dbReference type="InterPro" id="IPR051813">
    <property type="entry name" value="HepT_RNase_toxin"/>
</dbReference>
<dbReference type="InterPro" id="IPR008201">
    <property type="entry name" value="HepT-like"/>
</dbReference>
<evidence type="ECO:0000313" key="7">
    <source>
        <dbReference type="Proteomes" id="UP000253383"/>
    </source>
</evidence>
<dbReference type="Pfam" id="PF01934">
    <property type="entry name" value="HepT-like"/>
    <property type="match status" value="1"/>
</dbReference>
<proteinExistence type="predicted"/>
<comment type="caution">
    <text evidence="6">The sequence shown here is derived from an EMBL/GenBank/DDBJ whole genome shotgun (WGS) entry which is preliminary data.</text>
</comment>
<name>A0A368JGR1_9BACT</name>
<keyword evidence="7" id="KW-1185">Reference proteome</keyword>
<keyword evidence="3" id="KW-0540">Nuclease</keyword>
<dbReference type="GO" id="GO:0110001">
    <property type="term" value="C:toxin-antitoxin complex"/>
    <property type="evidence" value="ECO:0007669"/>
    <property type="project" value="InterPro"/>
</dbReference>
<dbReference type="GO" id="GO:0004540">
    <property type="term" value="F:RNA nuclease activity"/>
    <property type="evidence" value="ECO:0007669"/>
    <property type="project" value="InterPro"/>
</dbReference>
<evidence type="ECO:0000256" key="1">
    <source>
        <dbReference type="ARBA" id="ARBA00022553"/>
    </source>
</evidence>
<dbReference type="GO" id="GO:0000166">
    <property type="term" value="F:nucleotide binding"/>
    <property type="evidence" value="ECO:0007669"/>
    <property type="project" value="UniProtKB-KW"/>
</dbReference>
<sequence length="119" mass="13800">MKGNVSEKARLLHMLDAIRLIQEFTAGLTYEQYMEDIKLRLALVKLLEIIGEAANFVTKDTQTKFTEVEWNTLYVVRNILVHEYFGINYDIIWQAIIDKIPTLKIKVESVLQQLSIDNG</sequence>
<keyword evidence="5" id="KW-0378">Hydrolase</keyword>
<keyword evidence="2" id="KW-1277">Toxin-antitoxin system</keyword>
<dbReference type="GO" id="GO:0016787">
    <property type="term" value="F:hydrolase activity"/>
    <property type="evidence" value="ECO:0007669"/>
    <property type="project" value="UniProtKB-KW"/>
</dbReference>
<dbReference type="PANTHER" id="PTHR34139:SF1">
    <property type="entry name" value="RNASE MJ1380-RELATED"/>
    <property type="match status" value="1"/>
</dbReference>
<accession>A0A368JGR1</accession>
<dbReference type="AlphaFoldDB" id="A0A368JGR1"/>
<reference evidence="6 7" key="1">
    <citation type="submission" date="2018-07" db="EMBL/GenBank/DDBJ databases">
        <title>Genome analysis of Larkinella rosea.</title>
        <authorList>
            <person name="Zhou Z."/>
            <person name="Wang G."/>
        </authorList>
    </citation>
    <scope>NUCLEOTIDE SEQUENCE [LARGE SCALE GENOMIC DNA]</scope>
    <source>
        <strain evidence="7">zzj9</strain>
    </source>
</reference>
<dbReference type="OrthoDB" id="955324at2"/>
<organism evidence="6 7">
    <name type="scientific">Larkinella punicea</name>
    <dbReference type="NCBI Taxonomy" id="2315727"/>
    <lineage>
        <taxon>Bacteria</taxon>
        <taxon>Pseudomonadati</taxon>
        <taxon>Bacteroidota</taxon>
        <taxon>Cytophagia</taxon>
        <taxon>Cytophagales</taxon>
        <taxon>Spirosomataceae</taxon>
        <taxon>Larkinella</taxon>
    </lineage>
</organism>
<dbReference type="EMBL" id="QOWE01000027">
    <property type="protein sequence ID" value="RCR66445.1"/>
    <property type="molecule type" value="Genomic_DNA"/>
</dbReference>
<keyword evidence="1" id="KW-0597">Phosphoprotein</keyword>
<dbReference type="RefSeq" id="WP_114409118.1">
    <property type="nucleotide sequence ID" value="NZ_QOWE01000027.1"/>
</dbReference>
<keyword evidence="4" id="KW-0547">Nucleotide-binding</keyword>
<evidence type="ECO:0000256" key="4">
    <source>
        <dbReference type="ARBA" id="ARBA00022741"/>
    </source>
</evidence>